<feature type="domain" description="RNase H type-1" evidence="1">
    <location>
        <begin position="142"/>
        <end position="193"/>
    </location>
</feature>
<dbReference type="EMBL" id="JAFEMO010000009">
    <property type="protein sequence ID" value="KAH7564859.1"/>
    <property type="molecule type" value="Genomic_DNA"/>
</dbReference>
<dbReference type="Pfam" id="PF13456">
    <property type="entry name" value="RVT_3"/>
    <property type="match status" value="1"/>
</dbReference>
<evidence type="ECO:0000259" key="1">
    <source>
        <dbReference type="Pfam" id="PF13456"/>
    </source>
</evidence>
<organism evidence="2 3">
    <name type="scientific">Xanthoceras sorbifolium</name>
    <dbReference type="NCBI Taxonomy" id="99658"/>
    <lineage>
        <taxon>Eukaryota</taxon>
        <taxon>Viridiplantae</taxon>
        <taxon>Streptophyta</taxon>
        <taxon>Embryophyta</taxon>
        <taxon>Tracheophyta</taxon>
        <taxon>Spermatophyta</taxon>
        <taxon>Magnoliopsida</taxon>
        <taxon>eudicotyledons</taxon>
        <taxon>Gunneridae</taxon>
        <taxon>Pentapetalae</taxon>
        <taxon>rosids</taxon>
        <taxon>malvids</taxon>
        <taxon>Sapindales</taxon>
        <taxon>Sapindaceae</taxon>
        <taxon>Xanthoceroideae</taxon>
        <taxon>Xanthoceras</taxon>
    </lineage>
</organism>
<name>A0ABQ8HKL7_9ROSI</name>
<keyword evidence="3" id="KW-1185">Reference proteome</keyword>
<protein>
    <recommendedName>
        <fullName evidence="1">RNase H type-1 domain-containing protein</fullName>
    </recommendedName>
</protein>
<evidence type="ECO:0000313" key="2">
    <source>
        <dbReference type="EMBL" id="KAH7564859.1"/>
    </source>
</evidence>
<accession>A0ABQ8HKL7</accession>
<gene>
    <name evidence="2" type="ORF">JRO89_XS09G0043700</name>
</gene>
<evidence type="ECO:0000313" key="3">
    <source>
        <dbReference type="Proteomes" id="UP000827721"/>
    </source>
</evidence>
<dbReference type="Proteomes" id="UP000827721">
    <property type="component" value="Unassembled WGS sequence"/>
</dbReference>
<proteinExistence type="predicted"/>
<sequence>MESLEIIKKSLLSARSMSIGSSESDGKATASGKLATEERDNEINKFNFEGISSTSLGPHNFDCACSFSSLAGAISGCKSACSVFSPVGAVSGYRSYGVACRSAGAVFRCRSTGVIFGYRFARAVCMVAGAVAGCSSIEADKGSGRFGLGMVVRQEGGDVVLAATLPLKEGIVVAVAETRAVLEGLVLADSKGFTLC</sequence>
<reference evidence="2 3" key="1">
    <citation type="submission" date="2021-02" db="EMBL/GenBank/DDBJ databases">
        <title>Plant Genome Project.</title>
        <authorList>
            <person name="Zhang R.-G."/>
        </authorList>
    </citation>
    <scope>NUCLEOTIDE SEQUENCE [LARGE SCALE GENOMIC DNA]</scope>
    <source>
        <tissue evidence="2">Leaves</tissue>
    </source>
</reference>
<dbReference type="InterPro" id="IPR002156">
    <property type="entry name" value="RNaseH_domain"/>
</dbReference>
<comment type="caution">
    <text evidence="2">The sequence shown here is derived from an EMBL/GenBank/DDBJ whole genome shotgun (WGS) entry which is preliminary data.</text>
</comment>